<comment type="similarity">
    <text evidence="1">Belongs to the senescence regulator S40 family.</text>
</comment>
<dbReference type="Pfam" id="PF04520">
    <property type="entry name" value="Senescence_reg"/>
    <property type="match status" value="1"/>
</dbReference>
<evidence type="ECO:0000256" key="1">
    <source>
        <dbReference type="ARBA" id="ARBA00034773"/>
    </source>
</evidence>
<dbReference type="AlphaFoldDB" id="A0AA88WN21"/>
<accession>A0AA88WN21</accession>
<proteinExistence type="inferred from homology"/>
<evidence type="ECO:0000313" key="3">
    <source>
        <dbReference type="Proteomes" id="UP001188597"/>
    </source>
</evidence>
<comment type="caution">
    <text evidence="2">The sequence shown here is derived from an EMBL/GenBank/DDBJ whole genome shotgun (WGS) entry which is preliminary data.</text>
</comment>
<gene>
    <name evidence="2" type="ORF">RJ639_039748</name>
</gene>
<keyword evidence="3" id="KW-1185">Reference proteome</keyword>
<dbReference type="GO" id="GO:0010150">
    <property type="term" value="P:leaf senescence"/>
    <property type="evidence" value="ECO:0007669"/>
    <property type="project" value="UniProtKB-ARBA"/>
</dbReference>
<protein>
    <submittedName>
        <fullName evidence="2">Uncharacterized protein</fullName>
    </submittedName>
</protein>
<dbReference type="EMBL" id="JAVXUP010000380">
    <property type="protein sequence ID" value="KAK3029404.1"/>
    <property type="molecule type" value="Genomic_DNA"/>
</dbReference>
<sequence>MFVDCFVCIPTINAKSRQRRCGSRTSLRVISTESTNVLIVSKAVRQNRFDNDWVVEGEAEVLPPHEVVVAVRQSPVLACSVMEGVGRTLKGRDLHQVRDTVWRTQSPEPSPVRLTGPPLFHV</sequence>
<reference evidence="2" key="1">
    <citation type="submission" date="2022-12" db="EMBL/GenBank/DDBJ databases">
        <title>Draft genome assemblies for two species of Escallonia (Escalloniales).</title>
        <authorList>
            <person name="Chanderbali A."/>
            <person name="Dervinis C."/>
            <person name="Anghel I."/>
            <person name="Soltis D."/>
            <person name="Soltis P."/>
            <person name="Zapata F."/>
        </authorList>
    </citation>
    <scope>NUCLEOTIDE SEQUENCE</scope>
    <source>
        <strain evidence="2">UCBG64.0493</strain>
        <tissue evidence="2">Leaf</tissue>
    </source>
</reference>
<organism evidence="2 3">
    <name type="scientific">Escallonia herrerae</name>
    <dbReference type="NCBI Taxonomy" id="1293975"/>
    <lineage>
        <taxon>Eukaryota</taxon>
        <taxon>Viridiplantae</taxon>
        <taxon>Streptophyta</taxon>
        <taxon>Embryophyta</taxon>
        <taxon>Tracheophyta</taxon>
        <taxon>Spermatophyta</taxon>
        <taxon>Magnoliopsida</taxon>
        <taxon>eudicotyledons</taxon>
        <taxon>Gunneridae</taxon>
        <taxon>Pentapetalae</taxon>
        <taxon>asterids</taxon>
        <taxon>campanulids</taxon>
        <taxon>Escalloniales</taxon>
        <taxon>Escalloniaceae</taxon>
        <taxon>Escallonia</taxon>
    </lineage>
</organism>
<evidence type="ECO:0000313" key="2">
    <source>
        <dbReference type="EMBL" id="KAK3029404.1"/>
    </source>
</evidence>
<name>A0AA88WN21_9ASTE</name>
<dbReference type="PANTHER" id="PTHR33083:SF50">
    <property type="entry name" value="PROTEIN S40-7"/>
    <property type="match status" value="1"/>
</dbReference>
<dbReference type="Proteomes" id="UP001188597">
    <property type="component" value="Unassembled WGS sequence"/>
</dbReference>
<dbReference type="InterPro" id="IPR007608">
    <property type="entry name" value="Senescence_reg_S40"/>
</dbReference>
<dbReference type="PANTHER" id="PTHR33083">
    <property type="entry name" value="EXPRESSED PROTEIN"/>
    <property type="match status" value="1"/>
</dbReference>